<name>A0ABR3V229_9PEZI</name>
<comment type="caution">
    <text evidence="1">The sequence shown here is derived from an EMBL/GenBank/DDBJ whole genome shotgun (WGS) entry which is preliminary data.</text>
</comment>
<accession>A0ABR3V229</accession>
<gene>
    <name evidence="1" type="ORF">VTK73DRAFT_5773</name>
</gene>
<dbReference type="Proteomes" id="UP001586593">
    <property type="component" value="Unassembled WGS sequence"/>
</dbReference>
<evidence type="ECO:0000313" key="1">
    <source>
        <dbReference type="EMBL" id="KAL1835323.1"/>
    </source>
</evidence>
<keyword evidence="2" id="KW-1185">Reference proteome</keyword>
<dbReference type="EMBL" id="JAZHXJ010003228">
    <property type="protein sequence ID" value="KAL1835323.1"/>
    <property type="molecule type" value="Genomic_DNA"/>
</dbReference>
<protein>
    <submittedName>
        <fullName evidence="1">Uncharacterized protein</fullName>
    </submittedName>
</protein>
<organism evidence="1 2">
    <name type="scientific">Phialemonium thermophilum</name>
    <dbReference type="NCBI Taxonomy" id="223376"/>
    <lineage>
        <taxon>Eukaryota</taxon>
        <taxon>Fungi</taxon>
        <taxon>Dikarya</taxon>
        <taxon>Ascomycota</taxon>
        <taxon>Pezizomycotina</taxon>
        <taxon>Sordariomycetes</taxon>
        <taxon>Sordariomycetidae</taxon>
        <taxon>Cephalothecales</taxon>
        <taxon>Cephalothecaceae</taxon>
        <taxon>Phialemonium</taxon>
    </lineage>
</organism>
<reference evidence="1 2" key="1">
    <citation type="journal article" date="2024" name="Commun. Biol.">
        <title>Comparative genomic analysis of thermophilic fungi reveals convergent evolutionary adaptations and gene losses.</title>
        <authorList>
            <person name="Steindorff A.S."/>
            <person name="Aguilar-Pontes M.V."/>
            <person name="Robinson A.J."/>
            <person name="Andreopoulos B."/>
            <person name="LaButti K."/>
            <person name="Kuo A."/>
            <person name="Mondo S."/>
            <person name="Riley R."/>
            <person name="Otillar R."/>
            <person name="Haridas S."/>
            <person name="Lipzen A."/>
            <person name="Grimwood J."/>
            <person name="Schmutz J."/>
            <person name="Clum A."/>
            <person name="Reid I.D."/>
            <person name="Moisan M.C."/>
            <person name="Butler G."/>
            <person name="Nguyen T.T.M."/>
            <person name="Dewar K."/>
            <person name="Conant G."/>
            <person name="Drula E."/>
            <person name="Henrissat B."/>
            <person name="Hansel C."/>
            <person name="Singer S."/>
            <person name="Hutchinson M.I."/>
            <person name="de Vries R.P."/>
            <person name="Natvig D.O."/>
            <person name="Powell A.J."/>
            <person name="Tsang A."/>
            <person name="Grigoriev I.V."/>
        </authorList>
    </citation>
    <scope>NUCLEOTIDE SEQUENCE [LARGE SCALE GENOMIC DNA]</scope>
    <source>
        <strain evidence="1 2">ATCC 24622</strain>
    </source>
</reference>
<sequence>MRSGNRDATPWMNLENLGTASTRWLDTSSRTHSGGSCPSCLRKGVVDADVHAPPVVAGPPHPVQVVLPDHGELRVQRDAHARVRGQLEGGAVVEGAAHGLVAVLEHRVLDLAGQPLVLGDGLGRLLALLARLLEHGRGQQVAAQEGVDVLLLEREARLDRLLARPVLPVRLALDEDGLALHAAVPAQADGLGALRLLQAALVQLPGGRVVVVDRRDGRVLGLELLARVEHQDRQVLEDDQLELGHVVRVHPVLRRLADEAALAAAGGAVALDRVPSRPHEVVQLGELDHGRVVVLLVERLRLEPGFEDGFQLPSRHFLSEGRASQSKWDRDEEKNP</sequence>
<evidence type="ECO:0000313" key="2">
    <source>
        <dbReference type="Proteomes" id="UP001586593"/>
    </source>
</evidence>
<proteinExistence type="predicted"/>